<dbReference type="OrthoDB" id="10253041at2759"/>
<feature type="signal peptide" evidence="1">
    <location>
        <begin position="1"/>
        <end position="28"/>
    </location>
</feature>
<evidence type="ECO:0000256" key="1">
    <source>
        <dbReference type="SAM" id="SignalP"/>
    </source>
</evidence>
<keyword evidence="1" id="KW-0732">Signal</keyword>
<evidence type="ECO:0000313" key="2">
    <source>
        <dbReference type="EMBL" id="KAJ8340275.1"/>
    </source>
</evidence>
<organism evidence="2 3">
    <name type="scientific">Synaphobranchus kaupii</name>
    <name type="common">Kaup's arrowtooth eel</name>
    <dbReference type="NCBI Taxonomy" id="118154"/>
    <lineage>
        <taxon>Eukaryota</taxon>
        <taxon>Metazoa</taxon>
        <taxon>Chordata</taxon>
        <taxon>Craniata</taxon>
        <taxon>Vertebrata</taxon>
        <taxon>Euteleostomi</taxon>
        <taxon>Actinopterygii</taxon>
        <taxon>Neopterygii</taxon>
        <taxon>Teleostei</taxon>
        <taxon>Anguilliformes</taxon>
        <taxon>Synaphobranchidae</taxon>
        <taxon>Synaphobranchus</taxon>
    </lineage>
</organism>
<comment type="caution">
    <text evidence="2">The sequence shown here is derived from an EMBL/GenBank/DDBJ whole genome shotgun (WGS) entry which is preliminary data.</text>
</comment>
<dbReference type="AlphaFoldDB" id="A0A9Q1IH18"/>
<proteinExistence type="predicted"/>
<gene>
    <name evidence="2" type="ORF">SKAU_G00349080</name>
</gene>
<dbReference type="Proteomes" id="UP001152622">
    <property type="component" value="Chromosome 16"/>
</dbReference>
<keyword evidence="3" id="KW-1185">Reference proteome</keyword>
<reference evidence="2" key="1">
    <citation type="journal article" date="2023" name="Science">
        <title>Genome structures resolve the early diversification of teleost fishes.</title>
        <authorList>
            <person name="Parey E."/>
            <person name="Louis A."/>
            <person name="Montfort J."/>
            <person name="Bouchez O."/>
            <person name="Roques C."/>
            <person name="Iampietro C."/>
            <person name="Lluch J."/>
            <person name="Castinel A."/>
            <person name="Donnadieu C."/>
            <person name="Desvignes T."/>
            <person name="Floi Bucao C."/>
            <person name="Jouanno E."/>
            <person name="Wen M."/>
            <person name="Mejri S."/>
            <person name="Dirks R."/>
            <person name="Jansen H."/>
            <person name="Henkel C."/>
            <person name="Chen W.J."/>
            <person name="Zahm M."/>
            <person name="Cabau C."/>
            <person name="Klopp C."/>
            <person name="Thompson A.W."/>
            <person name="Robinson-Rechavi M."/>
            <person name="Braasch I."/>
            <person name="Lecointre G."/>
            <person name="Bobe J."/>
            <person name="Postlethwait J.H."/>
            <person name="Berthelot C."/>
            <person name="Roest Crollius H."/>
            <person name="Guiguen Y."/>
        </authorList>
    </citation>
    <scope>NUCLEOTIDE SEQUENCE</scope>
    <source>
        <strain evidence="2">WJC10195</strain>
    </source>
</reference>
<dbReference type="EMBL" id="JAINUF010000016">
    <property type="protein sequence ID" value="KAJ8340275.1"/>
    <property type="molecule type" value="Genomic_DNA"/>
</dbReference>
<accession>A0A9Q1IH18</accession>
<sequence length="142" mass="14935">MNTMFAMNSELASLVAIILLQPPVKTLAEAKVIVQRWLKEANLGFSVSNTPPCPTSPPLAVPASGARPPGLQYLFSTARPCLITDGGAARPCEPTSAVEQVVARAAASANPFTASNKDNYPEQSQGAEGNICDVIKMQVPNK</sequence>
<evidence type="ECO:0000313" key="3">
    <source>
        <dbReference type="Proteomes" id="UP001152622"/>
    </source>
</evidence>
<feature type="chain" id="PRO_5040449600" evidence="1">
    <location>
        <begin position="29"/>
        <end position="142"/>
    </location>
</feature>
<name>A0A9Q1IH18_SYNKA</name>
<protein>
    <submittedName>
        <fullName evidence="2">Uncharacterized protein</fullName>
    </submittedName>
</protein>